<accession>A0A940PZ13</accession>
<proteinExistence type="predicted"/>
<evidence type="ECO:0000256" key="1">
    <source>
        <dbReference type="SAM" id="Phobius"/>
    </source>
</evidence>
<dbReference type="EMBL" id="JAFIDA010000001">
    <property type="protein sequence ID" value="MBP1326741.1"/>
    <property type="molecule type" value="Genomic_DNA"/>
</dbReference>
<feature type="transmembrane region" description="Helical" evidence="1">
    <location>
        <begin position="35"/>
        <end position="53"/>
    </location>
</feature>
<dbReference type="RefSeq" id="WP_209705603.1">
    <property type="nucleotide sequence ID" value="NZ_JAFIDA010000001.1"/>
</dbReference>
<protein>
    <submittedName>
        <fullName evidence="2">Uncharacterized protein</fullName>
    </submittedName>
</protein>
<gene>
    <name evidence="2" type="ORF">JOF28_001973</name>
</gene>
<keyword evidence="3" id="KW-1185">Reference proteome</keyword>
<name>A0A940PZ13_9MICO</name>
<keyword evidence="1" id="KW-0472">Membrane</keyword>
<keyword evidence="1" id="KW-0812">Transmembrane</keyword>
<reference evidence="2" key="1">
    <citation type="submission" date="2021-02" db="EMBL/GenBank/DDBJ databases">
        <title>Sequencing the genomes of 1000 actinobacteria strains.</title>
        <authorList>
            <person name="Klenk H.-P."/>
        </authorList>
    </citation>
    <scope>NUCLEOTIDE SEQUENCE</scope>
    <source>
        <strain evidence="2">DSM 22850</strain>
    </source>
</reference>
<keyword evidence="1" id="KW-1133">Transmembrane helix</keyword>
<sequence>MTAKEIIRLAIYGLAAVTAAVLAILAYLRGDTATVTVALGWIATNVLSVFNVGNTSTGGDHAA</sequence>
<feature type="transmembrane region" description="Helical" evidence="1">
    <location>
        <begin position="6"/>
        <end position="28"/>
    </location>
</feature>
<comment type="caution">
    <text evidence="2">The sequence shown here is derived from an EMBL/GenBank/DDBJ whole genome shotgun (WGS) entry which is preliminary data.</text>
</comment>
<evidence type="ECO:0000313" key="3">
    <source>
        <dbReference type="Proteomes" id="UP000675163"/>
    </source>
</evidence>
<organism evidence="2 3">
    <name type="scientific">Leucobacter exalbidus</name>
    <dbReference type="NCBI Taxonomy" id="662960"/>
    <lineage>
        <taxon>Bacteria</taxon>
        <taxon>Bacillati</taxon>
        <taxon>Actinomycetota</taxon>
        <taxon>Actinomycetes</taxon>
        <taxon>Micrococcales</taxon>
        <taxon>Microbacteriaceae</taxon>
        <taxon>Leucobacter</taxon>
    </lineage>
</organism>
<evidence type="ECO:0000313" key="2">
    <source>
        <dbReference type="EMBL" id="MBP1326741.1"/>
    </source>
</evidence>
<dbReference type="AlphaFoldDB" id="A0A940PZ13"/>
<dbReference type="Proteomes" id="UP000675163">
    <property type="component" value="Unassembled WGS sequence"/>
</dbReference>